<feature type="transmembrane region" description="Helical" evidence="14">
    <location>
        <begin position="7"/>
        <end position="27"/>
    </location>
</feature>
<dbReference type="InterPro" id="IPR003594">
    <property type="entry name" value="HATPase_dom"/>
</dbReference>
<protein>
    <recommendedName>
        <fullName evidence="3">histidine kinase</fullName>
        <ecNumber evidence="3">2.7.13.3</ecNumber>
    </recommendedName>
</protein>
<evidence type="ECO:0000313" key="19">
    <source>
        <dbReference type="Proteomes" id="UP000317036"/>
    </source>
</evidence>
<dbReference type="PROSITE" id="PS50113">
    <property type="entry name" value="PAC"/>
    <property type="match status" value="1"/>
</dbReference>
<dbReference type="Gene3D" id="3.30.565.10">
    <property type="entry name" value="Histidine kinase-like ATPase, C-terminal domain"/>
    <property type="match status" value="1"/>
</dbReference>
<evidence type="ECO:0000256" key="3">
    <source>
        <dbReference type="ARBA" id="ARBA00012438"/>
    </source>
</evidence>
<dbReference type="GO" id="GO:0005524">
    <property type="term" value="F:ATP binding"/>
    <property type="evidence" value="ECO:0007669"/>
    <property type="project" value="UniProtKB-KW"/>
</dbReference>
<keyword evidence="19" id="KW-1185">Reference proteome</keyword>
<dbReference type="InterPro" id="IPR036097">
    <property type="entry name" value="HisK_dim/P_sf"/>
</dbReference>
<dbReference type="SMART" id="SM00086">
    <property type="entry name" value="PAC"/>
    <property type="match status" value="1"/>
</dbReference>
<evidence type="ECO:0000256" key="8">
    <source>
        <dbReference type="ARBA" id="ARBA00022741"/>
    </source>
</evidence>
<evidence type="ECO:0000256" key="6">
    <source>
        <dbReference type="ARBA" id="ARBA00022679"/>
    </source>
</evidence>
<evidence type="ECO:0000256" key="7">
    <source>
        <dbReference type="ARBA" id="ARBA00022692"/>
    </source>
</evidence>
<dbReference type="InterPro" id="IPR001610">
    <property type="entry name" value="PAC"/>
</dbReference>
<dbReference type="PRINTS" id="PR00344">
    <property type="entry name" value="BCTRLSENSOR"/>
</dbReference>
<dbReference type="SMART" id="SM00387">
    <property type="entry name" value="HATPase_c"/>
    <property type="match status" value="1"/>
</dbReference>
<dbReference type="GO" id="GO:0071555">
    <property type="term" value="P:cell wall organization"/>
    <property type="evidence" value="ECO:0007669"/>
    <property type="project" value="InterPro"/>
</dbReference>
<keyword evidence="6" id="KW-0808">Transferase</keyword>
<dbReference type="AlphaFoldDB" id="A0A559JPS6"/>
<dbReference type="SUPFAM" id="SSF47384">
    <property type="entry name" value="Homodimeric domain of signal transducing histidine kinase"/>
    <property type="match status" value="1"/>
</dbReference>
<keyword evidence="5" id="KW-0597">Phosphoprotein</keyword>
<dbReference type="InterPro" id="IPR036890">
    <property type="entry name" value="HATPase_C_sf"/>
</dbReference>
<keyword evidence="12" id="KW-0902">Two-component regulatory system</keyword>
<feature type="domain" description="Histidine kinase" evidence="15">
    <location>
        <begin position="336"/>
        <end position="539"/>
    </location>
</feature>
<dbReference type="GO" id="GO:0000155">
    <property type="term" value="F:phosphorelay sensor kinase activity"/>
    <property type="evidence" value="ECO:0007669"/>
    <property type="project" value="InterPro"/>
</dbReference>
<dbReference type="PANTHER" id="PTHR43065">
    <property type="entry name" value="SENSOR HISTIDINE KINASE"/>
    <property type="match status" value="1"/>
</dbReference>
<dbReference type="InterPro" id="IPR005467">
    <property type="entry name" value="His_kinase_dom"/>
</dbReference>
<evidence type="ECO:0000313" key="18">
    <source>
        <dbReference type="EMBL" id="TVY01877.1"/>
    </source>
</evidence>
<dbReference type="Gene3D" id="1.10.287.130">
    <property type="match status" value="1"/>
</dbReference>
<dbReference type="CDD" id="cd00130">
    <property type="entry name" value="PAS"/>
    <property type="match status" value="1"/>
</dbReference>
<dbReference type="InterPro" id="IPR000014">
    <property type="entry name" value="PAS"/>
</dbReference>
<comment type="subcellular location">
    <subcellularLocation>
        <location evidence="2">Cell membrane</location>
        <topology evidence="2">Multi-pass membrane protein</topology>
    </subcellularLocation>
</comment>
<evidence type="ECO:0000256" key="9">
    <source>
        <dbReference type="ARBA" id="ARBA00022777"/>
    </source>
</evidence>
<dbReference type="InterPro" id="IPR004358">
    <property type="entry name" value="Sig_transdc_His_kin-like_C"/>
</dbReference>
<dbReference type="InterPro" id="IPR035965">
    <property type="entry name" value="PAS-like_dom_sf"/>
</dbReference>
<feature type="transmembrane region" description="Helical" evidence="14">
    <location>
        <begin position="102"/>
        <end position="120"/>
    </location>
</feature>
<dbReference type="RefSeq" id="WP_144854376.1">
    <property type="nucleotide sequence ID" value="NZ_VNJI01000067.1"/>
</dbReference>
<dbReference type="NCBIfam" id="TIGR00229">
    <property type="entry name" value="sensory_box"/>
    <property type="match status" value="1"/>
</dbReference>
<dbReference type="GO" id="GO:0005886">
    <property type="term" value="C:plasma membrane"/>
    <property type="evidence" value="ECO:0007669"/>
    <property type="project" value="UniProtKB-SubCell"/>
</dbReference>
<dbReference type="Pfam" id="PF00512">
    <property type="entry name" value="HisKA"/>
    <property type="match status" value="1"/>
</dbReference>
<keyword evidence="7 14" id="KW-0812">Transmembrane</keyword>
<keyword evidence="8" id="KW-0547">Nucleotide-binding</keyword>
<proteinExistence type="predicted"/>
<comment type="caution">
    <text evidence="18">The sequence shown here is derived from an EMBL/GenBank/DDBJ whole genome shotgun (WGS) entry which is preliminary data.</text>
</comment>
<dbReference type="PANTHER" id="PTHR43065:SF34">
    <property type="entry name" value="SPORULATION KINASE A"/>
    <property type="match status" value="1"/>
</dbReference>
<evidence type="ECO:0000256" key="1">
    <source>
        <dbReference type="ARBA" id="ARBA00000085"/>
    </source>
</evidence>
<evidence type="ECO:0000256" key="11">
    <source>
        <dbReference type="ARBA" id="ARBA00022989"/>
    </source>
</evidence>
<feature type="domain" description="PAC" evidence="17">
    <location>
        <begin position="271"/>
        <end position="323"/>
    </location>
</feature>
<dbReference type="SUPFAM" id="SSF55874">
    <property type="entry name" value="ATPase domain of HSP90 chaperone/DNA topoisomerase II/histidine kinase"/>
    <property type="match status" value="1"/>
</dbReference>
<dbReference type="Pfam" id="PF02518">
    <property type="entry name" value="HATPase_c"/>
    <property type="match status" value="1"/>
</dbReference>
<dbReference type="SMART" id="SM00091">
    <property type="entry name" value="PAS"/>
    <property type="match status" value="1"/>
</dbReference>
<dbReference type="SMART" id="SM00388">
    <property type="entry name" value="HisKA"/>
    <property type="match status" value="1"/>
</dbReference>
<sequence>MFLYDYVVNLSIFSLLVSSPLVIRSFIKPRSLKQKHLWVGLYAGIVSVILVMLSVKQEGYSYDIRYAPVILMFSYFGPAGGLITGVFVLLSRLFSSGNWQPAITGWVFIMLCFTVLHRYVSRFSAPKKCVIFSGAYIVLYLCTVFYFHILVYEPLFHVQYLLFVLLGVLLGCLLIESYERLRRITSEKQDVERTLEESEFKYQLIAEHSSDLIVVMDKAHAISYFSPSHQLVLGYPCGELVGSELRQIVHPDDVRMFESTIEQIYEKKDSYAMEIRLAHKDGRYIQFESRCSPVQGHAGRVEHMVMTSRDISERKKAEEILLQSEKLSIVGELAAGVAHEIRNPLTTLKGFLQLYKSSGVSKYNDLLLVELERIETITSELLTLAKPQAVQLTCTEVRELMDYTVEMLAPQALLNNIEFIRGYGTEALPITCASNQIKQVFLNILKNAMEAMPRGGEIRISLCKEAGEVCLISIQDQGSGISEEMIPRLGQPFYSLKEKGTGLGLMISHKIIKQHQGSITYQSKLDEGTLIEIRLPMESAG</sequence>
<evidence type="ECO:0000259" key="15">
    <source>
        <dbReference type="PROSITE" id="PS50109"/>
    </source>
</evidence>
<feature type="transmembrane region" description="Helical" evidence="14">
    <location>
        <begin position="39"/>
        <end position="55"/>
    </location>
</feature>
<feature type="transmembrane region" description="Helical" evidence="14">
    <location>
        <begin position="155"/>
        <end position="175"/>
    </location>
</feature>
<gene>
    <name evidence="18" type="ORF">FPZ49_32030</name>
</gene>
<feature type="transmembrane region" description="Helical" evidence="14">
    <location>
        <begin position="129"/>
        <end position="149"/>
    </location>
</feature>
<dbReference type="PROSITE" id="PS50112">
    <property type="entry name" value="PAS"/>
    <property type="match status" value="1"/>
</dbReference>
<dbReference type="SUPFAM" id="SSF55785">
    <property type="entry name" value="PYP-like sensor domain (PAS domain)"/>
    <property type="match status" value="1"/>
</dbReference>
<dbReference type="EC" id="2.7.13.3" evidence="3"/>
<evidence type="ECO:0000256" key="14">
    <source>
        <dbReference type="SAM" id="Phobius"/>
    </source>
</evidence>
<dbReference type="CDD" id="cd00082">
    <property type="entry name" value="HisKA"/>
    <property type="match status" value="1"/>
</dbReference>
<name>A0A559JPS6_9BACL</name>
<keyword evidence="9" id="KW-0418">Kinase</keyword>
<keyword evidence="10" id="KW-0067">ATP-binding</keyword>
<evidence type="ECO:0000259" key="16">
    <source>
        <dbReference type="PROSITE" id="PS50112"/>
    </source>
</evidence>
<dbReference type="OrthoDB" id="9815750at2"/>
<dbReference type="InterPro" id="IPR000700">
    <property type="entry name" value="PAS-assoc_C"/>
</dbReference>
<evidence type="ECO:0000256" key="2">
    <source>
        <dbReference type="ARBA" id="ARBA00004651"/>
    </source>
</evidence>
<accession>A0A559JPS6</accession>
<dbReference type="PROSITE" id="PS50109">
    <property type="entry name" value="HIS_KIN"/>
    <property type="match status" value="1"/>
</dbReference>
<dbReference type="InterPro" id="IPR003661">
    <property type="entry name" value="HisK_dim/P_dom"/>
</dbReference>
<dbReference type="InterPro" id="IPR011620">
    <property type="entry name" value="Sig_transdc_His_kinase_LytS_TM"/>
</dbReference>
<dbReference type="Gene3D" id="3.30.450.20">
    <property type="entry name" value="PAS domain"/>
    <property type="match status" value="1"/>
</dbReference>
<keyword evidence="4" id="KW-1003">Cell membrane</keyword>
<evidence type="ECO:0000256" key="10">
    <source>
        <dbReference type="ARBA" id="ARBA00022840"/>
    </source>
</evidence>
<evidence type="ECO:0000256" key="4">
    <source>
        <dbReference type="ARBA" id="ARBA00022475"/>
    </source>
</evidence>
<evidence type="ECO:0000256" key="5">
    <source>
        <dbReference type="ARBA" id="ARBA00022553"/>
    </source>
</evidence>
<feature type="domain" description="PAS" evidence="16">
    <location>
        <begin position="198"/>
        <end position="268"/>
    </location>
</feature>
<dbReference type="Pfam" id="PF08447">
    <property type="entry name" value="PAS_3"/>
    <property type="match status" value="1"/>
</dbReference>
<keyword evidence="11 14" id="KW-1133">Transmembrane helix</keyword>
<feature type="transmembrane region" description="Helical" evidence="14">
    <location>
        <begin position="67"/>
        <end position="90"/>
    </location>
</feature>
<dbReference type="EMBL" id="VNJI01000067">
    <property type="protein sequence ID" value="TVY01877.1"/>
    <property type="molecule type" value="Genomic_DNA"/>
</dbReference>
<keyword evidence="13 14" id="KW-0472">Membrane</keyword>
<evidence type="ECO:0000256" key="12">
    <source>
        <dbReference type="ARBA" id="ARBA00023012"/>
    </source>
</evidence>
<evidence type="ECO:0000259" key="17">
    <source>
        <dbReference type="PROSITE" id="PS50113"/>
    </source>
</evidence>
<dbReference type="InterPro" id="IPR013655">
    <property type="entry name" value="PAS_fold_3"/>
</dbReference>
<comment type="catalytic activity">
    <reaction evidence="1">
        <text>ATP + protein L-histidine = ADP + protein N-phospho-L-histidine.</text>
        <dbReference type="EC" id="2.7.13.3"/>
    </reaction>
</comment>
<reference evidence="18 19" key="1">
    <citation type="submission" date="2019-07" db="EMBL/GenBank/DDBJ databases">
        <authorList>
            <person name="Kim J."/>
        </authorList>
    </citation>
    <scope>NUCLEOTIDE SEQUENCE [LARGE SCALE GENOMIC DNA]</scope>
    <source>
        <strain evidence="18 19">JC52</strain>
    </source>
</reference>
<organism evidence="18 19">
    <name type="scientific">Paenibacillus cremeus</name>
    <dbReference type="NCBI Taxonomy" id="2163881"/>
    <lineage>
        <taxon>Bacteria</taxon>
        <taxon>Bacillati</taxon>
        <taxon>Bacillota</taxon>
        <taxon>Bacilli</taxon>
        <taxon>Bacillales</taxon>
        <taxon>Paenibacillaceae</taxon>
        <taxon>Paenibacillus</taxon>
    </lineage>
</organism>
<evidence type="ECO:0000256" key="13">
    <source>
        <dbReference type="ARBA" id="ARBA00023136"/>
    </source>
</evidence>
<dbReference type="Proteomes" id="UP000317036">
    <property type="component" value="Unassembled WGS sequence"/>
</dbReference>
<dbReference type="Pfam" id="PF07694">
    <property type="entry name" value="5TM-5TMR_LYT"/>
    <property type="match status" value="1"/>
</dbReference>